<dbReference type="InterPro" id="IPR036291">
    <property type="entry name" value="NAD(P)-bd_dom_sf"/>
</dbReference>
<dbReference type="STRING" id="1447872.A0A1J9P792"/>
<dbReference type="InterPro" id="IPR051450">
    <property type="entry name" value="Gfo/Idh/MocA_Oxidoreductases"/>
</dbReference>
<feature type="domain" description="Gfo/Idh/MocA-like oxidoreductase N-terminal" evidence="1">
    <location>
        <begin position="16"/>
        <end position="153"/>
    </location>
</feature>
<name>A0A1J9P792_9EURO</name>
<dbReference type="SUPFAM" id="SSF51735">
    <property type="entry name" value="NAD(P)-binding Rossmann-fold domains"/>
    <property type="match status" value="1"/>
</dbReference>
<dbReference type="GO" id="GO:0000166">
    <property type="term" value="F:nucleotide binding"/>
    <property type="evidence" value="ECO:0007669"/>
    <property type="project" value="InterPro"/>
</dbReference>
<gene>
    <name evidence="3" type="ORF">AJ78_06915</name>
</gene>
<dbReference type="VEuPathDB" id="FungiDB:AJ78_06915"/>
<protein>
    <recommendedName>
        <fullName evidence="5">Gfo/Idh/MocA-like oxidoreductase N-terminal domain-containing protein</fullName>
    </recommendedName>
</protein>
<dbReference type="Proteomes" id="UP000182235">
    <property type="component" value="Unassembled WGS sequence"/>
</dbReference>
<organism evidence="3 4">
    <name type="scientific">Emergomyces pasteurianus Ep9510</name>
    <dbReference type="NCBI Taxonomy" id="1447872"/>
    <lineage>
        <taxon>Eukaryota</taxon>
        <taxon>Fungi</taxon>
        <taxon>Dikarya</taxon>
        <taxon>Ascomycota</taxon>
        <taxon>Pezizomycotina</taxon>
        <taxon>Eurotiomycetes</taxon>
        <taxon>Eurotiomycetidae</taxon>
        <taxon>Onygenales</taxon>
        <taxon>Ajellomycetaceae</taxon>
        <taxon>Emergomyces</taxon>
    </lineage>
</organism>
<dbReference type="Gene3D" id="3.30.360.10">
    <property type="entry name" value="Dihydrodipicolinate Reductase, domain 2"/>
    <property type="match status" value="2"/>
</dbReference>
<evidence type="ECO:0000259" key="2">
    <source>
        <dbReference type="Pfam" id="PF02894"/>
    </source>
</evidence>
<keyword evidence="4" id="KW-1185">Reference proteome</keyword>
<evidence type="ECO:0000313" key="4">
    <source>
        <dbReference type="Proteomes" id="UP000182235"/>
    </source>
</evidence>
<accession>A0A1J9P792</accession>
<dbReference type="PANTHER" id="PTHR43377:SF12">
    <property type="entry name" value="BINDING ROSSMANN FOLD OXIDOREDUCTASE, PUTATIVE (AFU_ORTHOLOGUE AFUA_3G11840)-RELATED"/>
    <property type="match status" value="1"/>
</dbReference>
<feature type="domain" description="Gfo/Idh/MocA-like oxidoreductase C-terminal" evidence="2">
    <location>
        <begin position="178"/>
        <end position="240"/>
    </location>
</feature>
<dbReference type="Gene3D" id="3.40.50.720">
    <property type="entry name" value="NAD(P)-binding Rossmann-like Domain"/>
    <property type="match status" value="1"/>
</dbReference>
<dbReference type="AlphaFoldDB" id="A0A1J9P792"/>
<comment type="caution">
    <text evidence="3">The sequence shown here is derived from an EMBL/GenBank/DDBJ whole genome shotgun (WGS) entry which is preliminary data.</text>
</comment>
<proteinExistence type="predicted"/>
<dbReference type="EMBL" id="LGRN01000396">
    <property type="protein sequence ID" value="OJD12505.1"/>
    <property type="molecule type" value="Genomic_DNA"/>
</dbReference>
<dbReference type="InterPro" id="IPR004104">
    <property type="entry name" value="Gfo/Idh/MocA-like_OxRdtase_C"/>
</dbReference>
<evidence type="ECO:0008006" key="5">
    <source>
        <dbReference type="Google" id="ProtNLM"/>
    </source>
</evidence>
<dbReference type="Pfam" id="PF01408">
    <property type="entry name" value="GFO_IDH_MocA"/>
    <property type="match status" value="1"/>
</dbReference>
<dbReference type="InterPro" id="IPR000683">
    <property type="entry name" value="Gfo/Idh/MocA-like_OxRdtase_N"/>
</dbReference>
<evidence type="ECO:0000313" key="3">
    <source>
        <dbReference type="EMBL" id="OJD12505.1"/>
    </source>
</evidence>
<evidence type="ECO:0000259" key="1">
    <source>
        <dbReference type="Pfam" id="PF01408"/>
    </source>
</evidence>
<dbReference type="PANTHER" id="PTHR43377">
    <property type="entry name" value="BILIVERDIN REDUCTASE A"/>
    <property type="match status" value="1"/>
</dbReference>
<dbReference type="SUPFAM" id="SSF55347">
    <property type="entry name" value="Glyceraldehyde-3-phosphate dehydrogenase-like, C-terminal domain"/>
    <property type="match status" value="1"/>
</dbReference>
<sequence length="534" mass="58828">MATSNPSKHPVAKSPKFLVIGAGSRGHVYARAVTDATNGVIHAVAELDPFKREEFGKSYIWGSGSAGEGQEFGDWKEWLHWEKSRREKAGSRNAEGEQAKGVDGVFICTLDETHMEILLAVAPLNLHILCEKPLATSLQDCLAISRAFKGNKCLESKIFSIGHVLRYTPHNKLLRKLLLEDRVIGEITSLEHTEPVGWHHFAHSYVRGNWRRETANGDGSLLTKCSHDIDFILWLLSYPPSGPHHAPQAITSMGSLSQFRQSRKPLAAGNATNCLSCPAEKDCIYSALKIYKDRFLSKGLTNLPLKIVCPDIEDTFNTSGMAAAESLLLKTLAEDYDKATTPAATIAARPWFGRCVYEADNNVLEDQVVTISWVDDPLPEAAAGNMDMHARLRGRGAKTATLHMIAPTELECERRGRVYGTLGELTYDSSTISSYDFGSGETTVVKVPEVPLEEKEAHGGGDYGLTRAFVKAVEAVDNLGWEVWRAQKELVACTFEEALKSHATVFAAEEARRGGKVVGWGEWWEGKEKEMGMV</sequence>
<reference evidence="3 4" key="1">
    <citation type="submission" date="2015-07" db="EMBL/GenBank/DDBJ databases">
        <title>Emmonsia species relationships and genome sequence.</title>
        <authorList>
            <consortium name="The Broad Institute Genomics Platform"/>
            <person name="Cuomo C.A."/>
            <person name="Munoz J.F."/>
            <person name="Imamovic A."/>
            <person name="Priest M.E."/>
            <person name="Young S."/>
            <person name="Clay O.K."/>
            <person name="McEwen J.G."/>
        </authorList>
    </citation>
    <scope>NUCLEOTIDE SEQUENCE [LARGE SCALE GENOMIC DNA]</scope>
    <source>
        <strain evidence="3 4">UAMH 9510</strain>
    </source>
</reference>
<dbReference type="OrthoDB" id="64915at2759"/>
<dbReference type="Pfam" id="PF02894">
    <property type="entry name" value="GFO_IDH_MocA_C"/>
    <property type="match status" value="1"/>
</dbReference>